<dbReference type="GO" id="GO:0047154">
    <property type="term" value="F:methylmalonyl-CoA carboxytransferase activity"/>
    <property type="evidence" value="ECO:0007669"/>
    <property type="project" value="UniProtKB-EC"/>
</dbReference>
<evidence type="ECO:0000313" key="3">
    <source>
        <dbReference type="EMBL" id="ATZ26594.1"/>
    </source>
</evidence>
<accession>A0A2K8PIN4</accession>
<dbReference type="FunFam" id="3.90.226.10:FF:000007">
    <property type="entry name" value="Methylcrotonoyl-CoA carboxylase subunit beta"/>
    <property type="match status" value="1"/>
</dbReference>
<dbReference type="PANTHER" id="PTHR22855:SF13">
    <property type="entry name" value="METHYLCROTONOYL-COA CARBOXYLASE BETA CHAIN, MITOCHONDRIAL"/>
    <property type="match status" value="1"/>
</dbReference>
<sequence>MQQAPVLTSAADPASEAWRTNEAAHRELAEGLRARLDAARLGGGEKARARHTARGKLLPRDRVDALLDPGSPFLELAPLAAEGMYGGAAPAAGVIAGIGRVSGRECVIVANDATVKGGTYYPMTVKKHLRAQEVALENRLPCLYLVDSGGAFLPMQDEVFPDREHFGRIFYNQARMSGAGIPQIAAVLGSCTAGGAYVPAMSDEAVIVRGQGTIFLGGPPLVKAATGEVVTAEELGGGEVHSRVSGVTDHLAEDDAHALRIVRNIVATLPDRGALPWSVEEPEEPKVDPYGLYGAVPVDSRTPYDAREVIARIVDGSRFQEFKSEFGQTLVTGFARIHGHPVGIIANNGILFSESAQKGAHFIELCDQRGIPLLFLQNISGFMVGRDYEAGGIAKHGAKMVTAVACARVPKLTVVVGGSYGAGNYSMCGRAYSPRFLWMWPNAKISVMGGEQAASVLATVKRDQIEGAGQEWPAEDEEAFKAPVRAQYEEQGNAYYATARLWDDGVIDPMETRQVLGLALTACANAPLGDPAFGIFRM</sequence>
<comment type="similarity">
    <text evidence="1">Belongs to the AccD/PCCB family.</text>
</comment>
<dbReference type="SUPFAM" id="SSF52096">
    <property type="entry name" value="ClpP/crotonase"/>
    <property type="match status" value="2"/>
</dbReference>
<evidence type="ECO:0000256" key="1">
    <source>
        <dbReference type="ARBA" id="ARBA00006102"/>
    </source>
</evidence>
<dbReference type="RefSeq" id="WP_030229485.1">
    <property type="nucleotide sequence ID" value="NZ_CP024985.1"/>
</dbReference>
<dbReference type="OrthoDB" id="9803706at2"/>
<organism evidence="3 4">
    <name type="scientific">Streptomyces lavendulae subsp. lavendulae</name>
    <dbReference type="NCBI Taxonomy" id="58340"/>
    <lineage>
        <taxon>Bacteria</taxon>
        <taxon>Bacillati</taxon>
        <taxon>Actinomycetota</taxon>
        <taxon>Actinomycetes</taxon>
        <taxon>Kitasatosporales</taxon>
        <taxon>Streptomycetaceae</taxon>
        <taxon>Streptomyces</taxon>
    </lineage>
</organism>
<dbReference type="PROSITE" id="PS50989">
    <property type="entry name" value="COA_CT_CTER"/>
    <property type="match status" value="1"/>
</dbReference>
<dbReference type="InterPro" id="IPR045190">
    <property type="entry name" value="MCCB/AccD1-like"/>
</dbReference>
<dbReference type="Proteomes" id="UP000231791">
    <property type="component" value="Chromosome"/>
</dbReference>
<dbReference type="GeneID" id="49385811"/>
<dbReference type="Pfam" id="PF01039">
    <property type="entry name" value="Carboxyl_trans"/>
    <property type="match status" value="1"/>
</dbReference>
<dbReference type="FunFam" id="3.90.226.10:FF:000004">
    <property type="entry name" value="Methylcrotonoyl-CoA carboxylase beta chain"/>
    <property type="match status" value="1"/>
</dbReference>
<dbReference type="Gene3D" id="3.90.226.10">
    <property type="entry name" value="2-enoyl-CoA Hydratase, Chain A, domain 1"/>
    <property type="match status" value="2"/>
</dbReference>
<comment type="pathway">
    <text evidence="2">Amino-acid degradation; L-leucine degradation.</text>
</comment>
<dbReference type="AlphaFoldDB" id="A0A2K8PIN4"/>
<dbReference type="GO" id="GO:1905202">
    <property type="term" value="C:methylcrotonoyl-CoA carboxylase complex"/>
    <property type="evidence" value="ECO:0007669"/>
    <property type="project" value="TreeGrafter"/>
</dbReference>
<dbReference type="InterPro" id="IPR011762">
    <property type="entry name" value="COA_CT_N"/>
</dbReference>
<dbReference type="EMBL" id="CP024985">
    <property type="protein sequence ID" value="ATZ26594.1"/>
    <property type="molecule type" value="Genomic_DNA"/>
</dbReference>
<dbReference type="EC" id="2.1.3.1" evidence="3"/>
<dbReference type="GO" id="GO:0006552">
    <property type="term" value="P:L-leucine catabolic process"/>
    <property type="evidence" value="ECO:0007669"/>
    <property type="project" value="TreeGrafter"/>
</dbReference>
<name>A0A2K8PIN4_STRLA</name>
<reference evidence="3 4" key="1">
    <citation type="submission" date="2017-11" db="EMBL/GenBank/DDBJ databases">
        <title>Complete genome sequence of Streptomyces lavendulae subsp. lavendulae CCM 3239 (formerly 'Streptomyces aureofaciens CCM 3239'), the producer of the angucycline-type antibiotic auricin.</title>
        <authorList>
            <person name="Busche T."/>
            <person name="Novakova R."/>
            <person name="Al'Dilaimi A."/>
            <person name="Homerova D."/>
            <person name="Feckova L."/>
            <person name="Rezuchova B."/>
            <person name="Mingyar E."/>
            <person name="Csolleiova D."/>
            <person name="Bekeova C."/>
            <person name="Winkler A."/>
            <person name="Sevcikova B."/>
            <person name="Kalinowski J."/>
            <person name="Kormanec J."/>
            <person name="Ruckert C."/>
        </authorList>
    </citation>
    <scope>NUCLEOTIDE SEQUENCE [LARGE SCALE GENOMIC DNA]</scope>
    <source>
        <strain evidence="3 4">CCM 3239</strain>
    </source>
</reference>
<protein>
    <submittedName>
        <fullName evidence="3">Methylmalonyl-CoA carboxyltransferase 12S subunit</fullName>
        <ecNumber evidence="3">2.1.3.1</ecNumber>
    </submittedName>
</protein>
<proteinExistence type="inferred from homology"/>
<dbReference type="KEGG" id="slx:SLAV_23955"/>
<dbReference type="PANTHER" id="PTHR22855">
    <property type="entry name" value="ACETYL, PROPIONYL, PYRUVATE, AND GLUTACONYL CARBOXYLASE-RELATED"/>
    <property type="match status" value="1"/>
</dbReference>
<dbReference type="InterPro" id="IPR011763">
    <property type="entry name" value="COA_CT_C"/>
</dbReference>
<evidence type="ECO:0000256" key="2">
    <source>
        <dbReference type="ARBA" id="ARBA00046317"/>
    </source>
</evidence>
<evidence type="ECO:0000313" key="4">
    <source>
        <dbReference type="Proteomes" id="UP000231791"/>
    </source>
</evidence>
<dbReference type="PROSITE" id="PS50980">
    <property type="entry name" value="COA_CT_NTER"/>
    <property type="match status" value="1"/>
</dbReference>
<dbReference type="InterPro" id="IPR029045">
    <property type="entry name" value="ClpP/crotonase-like_dom_sf"/>
</dbReference>
<dbReference type="GO" id="GO:0004485">
    <property type="term" value="F:methylcrotonoyl-CoA carboxylase activity"/>
    <property type="evidence" value="ECO:0007669"/>
    <property type="project" value="TreeGrafter"/>
</dbReference>
<gene>
    <name evidence="3" type="ORF">SLAV_23955</name>
</gene>
<keyword evidence="3" id="KW-0808">Transferase</keyword>
<dbReference type="InterPro" id="IPR034733">
    <property type="entry name" value="AcCoA_carboxyl_beta"/>
</dbReference>
<keyword evidence="4" id="KW-1185">Reference proteome</keyword>